<dbReference type="AlphaFoldDB" id="A0A2A9HE16"/>
<evidence type="ECO:0000256" key="2">
    <source>
        <dbReference type="SAM" id="SignalP"/>
    </source>
</evidence>
<organism evidence="3 4">
    <name type="scientific">Tepidiforma thermophila (strain KCTC 52669 / CGMCC 1.13589 / G233)</name>
    <dbReference type="NCBI Taxonomy" id="2761530"/>
    <lineage>
        <taxon>Bacteria</taxon>
        <taxon>Bacillati</taxon>
        <taxon>Chloroflexota</taxon>
        <taxon>Tepidiformia</taxon>
        <taxon>Tepidiformales</taxon>
        <taxon>Tepidiformaceae</taxon>
        <taxon>Tepidiforma</taxon>
    </lineage>
</organism>
<gene>
    <name evidence="3" type="ORF">A9A59_0421</name>
</gene>
<accession>A0A2A9HE16</accession>
<dbReference type="PROSITE" id="PS51257">
    <property type="entry name" value="PROKAR_LIPOPROTEIN"/>
    <property type="match status" value="1"/>
</dbReference>
<dbReference type="Proteomes" id="UP000223071">
    <property type="component" value="Unassembled WGS sequence"/>
</dbReference>
<evidence type="ECO:0000313" key="4">
    <source>
        <dbReference type="Proteomes" id="UP000223071"/>
    </source>
</evidence>
<evidence type="ECO:0000313" key="3">
    <source>
        <dbReference type="EMBL" id="PFG73226.1"/>
    </source>
</evidence>
<feature type="region of interest" description="Disordered" evidence="1">
    <location>
        <begin position="50"/>
        <end position="71"/>
    </location>
</feature>
<evidence type="ECO:0008006" key="5">
    <source>
        <dbReference type="Google" id="ProtNLM"/>
    </source>
</evidence>
<dbReference type="EMBL" id="PDJQ01000001">
    <property type="protein sequence ID" value="PFG73226.1"/>
    <property type="molecule type" value="Genomic_DNA"/>
</dbReference>
<keyword evidence="4" id="KW-1185">Reference proteome</keyword>
<protein>
    <recommendedName>
        <fullName evidence="5">Lipoprotein</fullName>
    </recommendedName>
</protein>
<sequence>MLRLRLAAALLLLVPAAAAACGDDDDAPAGDAGAAPTVSEADARRTEVAQGLEQPVPPDRPLPTPTPLPDDLPVIQVVTPGGTAYTPNRDEFKALPTTTLEIGGKEYTGVTLAAVAAKAGAPADSTATIQGTRIDNLRLGAIRYPLAEVGETTLLVFNQAGYLDLVSSSIPQEQWLQTVTGIAFQ</sequence>
<dbReference type="RefSeq" id="WP_098502698.1">
    <property type="nucleotide sequence ID" value="NZ_PDJQ01000001.1"/>
</dbReference>
<feature type="chain" id="PRO_5012834831" description="Lipoprotein" evidence="2">
    <location>
        <begin position="20"/>
        <end position="185"/>
    </location>
</feature>
<feature type="signal peptide" evidence="2">
    <location>
        <begin position="1"/>
        <end position="19"/>
    </location>
</feature>
<reference evidence="3 4" key="1">
    <citation type="submission" date="2017-09" db="EMBL/GenBank/DDBJ databases">
        <title>Sequencing the genomes of two abundant thermophiles in Great Basin hot springs: Thermocrinis jamiesonii and novel Chloroflexi Thermoflexus hugenholtzii.</title>
        <authorList>
            <person name="Hedlund B."/>
        </authorList>
    </citation>
    <scope>NUCLEOTIDE SEQUENCE [LARGE SCALE GENOMIC DNA]</scope>
    <source>
        <strain evidence="3 4">G233</strain>
    </source>
</reference>
<comment type="caution">
    <text evidence="3">The sequence shown here is derived from an EMBL/GenBank/DDBJ whole genome shotgun (WGS) entry which is preliminary data.</text>
</comment>
<keyword evidence="2" id="KW-0732">Signal</keyword>
<name>A0A2A9HE16_TEPT2</name>
<proteinExistence type="predicted"/>
<evidence type="ECO:0000256" key="1">
    <source>
        <dbReference type="SAM" id="MobiDB-lite"/>
    </source>
</evidence>
<feature type="compositionally biased region" description="Pro residues" evidence="1">
    <location>
        <begin position="55"/>
        <end position="70"/>
    </location>
</feature>